<keyword evidence="2" id="KW-1185">Reference proteome</keyword>
<dbReference type="EMBL" id="JWZT01003852">
    <property type="protein sequence ID" value="KII65421.1"/>
    <property type="molecule type" value="Genomic_DNA"/>
</dbReference>
<gene>
    <name evidence="1" type="ORF">RF11_06375</name>
</gene>
<dbReference type="Proteomes" id="UP000031668">
    <property type="component" value="Unassembled WGS sequence"/>
</dbReference>
<comment type="caution">
    <text evidence="1">The sequence shown here is derived from an EMBL/GenBank/DDBJ whole genome shotgun (WGS) entry which is preliminary data.</text>
</comment>
<accession>A0A0C2ME46</accession>
<dbReference type="AlphaFoldDB" id="A0A0C2ME46"/>
<protein>
    <submittedName>
        <fullName evidence="1">Uncharacterized protein</fullName>
    </submittedName>
</protein>
<organism evidence="1 2">
    <name type="scientific">Thelohanellus kitauei</name>
    <name type="common">Myxosporean</name>
    <dbReference type="NCBI Taxonomy" id="669202"/>
    <lineage>
        <taxon>Eukaryota</taxon>
        <taxon>Metazoa</taxon>
        <taxon>Cnidaria</taxon>
        <taxon>Myxozoa</taxon>
        <taxon>Myxosporea</taxon>
        <taxon>Bivalvulida</taxon>
        <taxon>Platysporina</taxon>
        <taxon>Myxobolidae</taxon>
        <taxon>Thelohanellus</taxon>
    </lineage>
</organism>
<evidence type="ECO:0000313" key="1">
    <source>
        <dbReference type="EMBL" id="KII65421.1"/>
    </source>
</evidence>
<proteinExistence type="predicted"/>
<name>A0A0C2ME46_THEKT</name>
<reference evidence="1 2" key="1">
    <citation type="journal article" date="2014" name="Genome Biol. Evol.">
        <title>The genome of the myxosporean Thelohanellus kitauei shows adaptations to nutrient acquisition within its fish host.</title>
        <authorList>
            <person name="Yang Y."/>
            <person name="Xiong J."/>
            <person name="Zhou Z."/>
            <person name="Huo F."/>
            <person name="Miao W."/>
            <person name="Ran C."/>
            <person name="Liu Y."/>
            <person name="Zhang J."/>
            <person name="Feng J."/>
            <person name="Wang M."/>
            <person name="Wang M."/>
            <person name="Wang L."/>
            <person name="Yao B."/>
        </authorList>
    </citation>
    <scope>NUCLEOTIDE SEQUENCE [LARGE SCALE GENOMIC DNA]</scope>
    <source>
        <strain evidence="1">Wuqing</strain>
    </source>
</reference>
<sequence>MYKFYLFVSQTIVFFSIIRSGEAYRKHLDSCYQLINYRMEYHVSFRFMREIFIQPKRLFMNITLMIKPVSTDRIMATFVVQYELQIVNCTDLTSLTISNDKYPYNDIEVKIDVSVHGGFPLLTQYHFIVTPNTSESFLRINDNFLVAQLYVFLNPRTTFVRMIQQLIFNPEETRIFHHLVLERSSKFRCVFTTFIDRKIVIKYRMITPYKIDLYPSVLVNLEVYDNSDLSVPMIMNLSLGGWRIDCPKSLKNIDYNPVMWYENNGNNVIIDLTIFDSVNKHQETAIIKTKNNEAHYQDTGSINSTNINFNTSSSSVRPIKNSNVIPLVPFVRSQGYKFPNLSTHTSLAKALKT</sequence>
<evidence type="ECO:0000313" key="2">
    <source>
        <dbReference type="Proteomes" id="UP000031668"/>
    </source>
</evidence>